<dbReference type="Ensembl" id="ENSFCTT00005051783.1">
    <property type="protein sequence ID" value="ENSFCTP00005037935.1"/>
    <property type="gene ID" value="ENSFCTG00005018018.1"/>
</dbReference>
<dbReference type="Gene3D" id="1.20.5.390">
    <property type="entry name" value="L1 transposable element, trimerization domain"/>
    <property type="match status" value="2"/>
</dbReference>
<dbReference type="InterPro" id="IPR004244">
    <property type="entry name" value="Transposase_22"/>
</dbReference>
<dbReference type="Pfam" id="PF02994">
    <property type="entry name" value="Transposase_22"/>
    <property type="match status" value="1"/>
</dbReference>
<keyword evidence="4" id="KW-1185">Reference proteome</keyword>
<feature type="coiled-coil region" evidence="1">
    <location>
        <begin position="53"/>
        <end position="186"/>
    </location>
</feature>
<dbReference type="GeneTree" id="ENSGT01150000286982"/>
<dbReference type="PANTHER" id="PTHR11505">
    <property type="entry name" value="L1 TRANSPOSABLE ELEMENT-RELATED"/>
    <property type="match status" value="1"/>
</dbReference>
<protein>
    <recommendedName>
        <fullName evidence="2">L1 transposable element RRM domain-containing protein</fullName>
    </recommendedName>
</protein>
<proteinExistence type="predicted"/>
<reference evidence="3" key="3">
    <citation type="submission" date="2025-09" db="UniProtKB">
        <authorList>
            <consortium name="Ensembl"/>
        </authorList>
    </citation>
    <scope>IDENTIFICATION</scope>
    <source>
        <strain evidence="3">breed Abyssinian</strain>
    </source>
</reference>
<evidence type="ECO:0000313" key="3">
    <source>
        <dbReference type="Ensembl" id="ENSFCTP00005037935.1"/>
    </source>
</evidence>
<evidence type="ECO:0000256" key="1">
    <source>
        <dbReference type="SAM" id="Coils"/>
    </source>
</evidence>
<sequence>MTKRKNSPQKNLQEITTANELIKKDLNNITESEFRIIVIKLIAGLENSIQDSRESLATEIKGLRNSHEELKNALNEMHNKMETTTARLEEAEERIGELEDKVMEKEEAEKKRDKKIQEYEGKIRELSDTLKRNNIRIIGIPEERIGELEEKVMEKEEAEKKRDKKIQEYEGKIRELSDTLKRNNIRIIGIAEEEERGKGAEGVLEEIIAENFPELGKEKGIEIQEAQRTPFRRNLNRSSARHIIVKLAKYKDKEKILKAARGKRALTYKGRPIRLVTDLSFETW</sequence>
<organism evidence="3 4">
    <name type="scientific">Felis catus</name>
    <name type="common">Cat</name>
    <name type="synonym">Felis silvestris catus</name>
    <dbReference type="NCBI Taxonomy" id="9685"/>
    <lineage>
        <taxon>Eukaryota</taxon>
        <taxon>Metazoa</taxon>
        <taxon>Chordata</taxon>
        <taxon>Craniata</taxon>
        <taxon>Vertebrata</taxon>
        <taxon>Euteleostomi</taxon>
        <taxon>Mammalia</taxon>
        <taxon>Eutheria</taxon>
        <taxon>Laurasiatheria</taxon>
        <taxon>Carnivora</taxon>
        <taxon>Feliformia</taxon>
        <taxon>Felidae</taxon>
        <taxon>Felinae</taxon>
        <taxon>Felis</taxon>
    </lineage>
</organism>
<dbReference type="SUPFAM" id="SSF57997">
    <property type="entry name" value="Tropomyosin"/>
    <property type="match status" value="1"/>
</dbReference>
<dbReference type="Proteomes" id="UP000823872">
    <property type="component" value="Chromosome X"/>
</dbReference>
<keyword evidence="1" id="KW-0175">Coiled coil</keyword>
<feature type="domain" description="L1 transposable element RRM" evidence="2">
    <location>
        <begin position="182"/>
        <end position="278"/>
    </location>
</feature>
<name>A0ABI7YTW5_FELCA</name>
<dbReference type="InterPro" id="IPR043636">
    <property type="entry name" value="L1_RRM_dom"/>
</dbReference>
<evidence type="ECO:0000259" key="2">
    <source>
        <dbReference type="Pfam" id="PF02994"/>
    </source>
</evidence>
<reference evidence="3 4" key="1">
    <citation type="submission" date="2021-02" db="EMBL/GenBank/DDBJ databases">
        <title>Safari Cat Assemblies.</title>
        <authorList>
            <person name="Bredemeyer K.R."/>
            <person name="Murphy W.J."/>
        </authorList>
    </citation>
    <scope>NUCLEOTIDE SEQUENCE [LARGE SCALE GENOMIC DNA]</scope>
</reference>
<dbReference type="Gene3D" id="3.30.70.1820">
    <property type="entry name" value="L1 transposable element, RRM domain"/>
    <property type="match status" value="1"/>
</dbReference>
<reference evidence="3" key="2">
    <citation type="submission" date="2025-08" db="UniProtKB">
        <authorList>
            <consortium name="Ensembl"/>
        </authorList>
    </citation>
    <scope>IDENTIFICATION</scope>
    <source>
        <strain evidence="3">breed Abyssinian</strain>
    </source>
</reference>
<evidence type="ECO:0000313" key="4">
    <source>
        <dbReference type="Proteomes" id="UP000823872"/>
    </source>
</evidence>
<accession>A0ABI7YTW5</accession>